<feature type="compositionally biased region" description="Basic and acidic residues" evidence="1">
    <location>
        <begin position="12"/>
        <end position="28"/>
    </location>
</feature>
<accession>A0A5J5EEQ6</accession>
<comment type="caution">
    <text evidence="2">The sequence shown here is derived from an EMBL/GenBank/DDBJ whole genome shotgun (WGS) entry which is preliminary data.</text>
</comment>
<evidence type="ECO:0000256" key="1">
    <source>
        <dbReference type="SAM" id="MobiDB-lite"/>
    </source>
</evidence>
<evidence type="ECO:0000313" key="3">
    <source>
        <dbReference type="Proteomes" id="UP000326924"/>
    </source>
</evidence>
<name>A0A5J5EEQ6_9PEZI</name>
<dbReference type="OrthoDB" id="9219244at2759"/>
<dbReference type="AlphaFoldDB" id="A0A5J5EEQ6"/>
<evidence type="ECO:0000313" key="2">
    <source>
        <dbReference type="EMBL" id="KAA8893701.1"/>
    </source>
</evidence>
<dbReference type="InParanoid" id="A0A5J5EEQ6"/>
<protein>
    <submittedName>
        <fullName evidence="2">Uncharacterized protein</fullName>
    </submittedName>
</protein>
<sequence>MGPLPDPGAFPKLKEALPRREALPPKDQEALLPKGMSWSFYRPLQRDTLSKLWMEKEALLERPWMGKEALTGRPWMEKEALPKRPWMEKEALPEREALPPKGMSWSFYHPLRRDTLSKLWMEKEALPGRPWMEKEALPKREALPSKGMSWSFYHPLRRDTLFKLWMKKEALPGRLWMEKEALPKGFLLGRLLLYLPGRFGLVYSDKTVGLDPEQQFPAHEPGAQPKSGEIAHFDIVPQNV</sequence>
<proteinExistence type="predicted"/>
<dbReference type="EMBL" id="VXIS01000411">
    <property type="protein sequence ID" value="KAA8893701.1"/>
    <property type="molecule type" value="Genomic_DNA"/>
</dbReference>
<gene>
    <name evidence="2" type="ORF">FN846DRAFT_895743</name>
</gene>
<keyword evidence="3" id="KW-1185">Reference proteome</keyword>
<organism evidence="2 3">
    <name type="scientific">Sphaerosporella brunnea</name>
    <dbReference type="NCBI Taxonomy" id="1250544"/>
    <lineage>
        <taxon>Eukaryota</taxon>
        <taxon>Fungi</taxon>
        <taxon>Dikarya</taxon>
        <taxon>Ascomycota</taxon>
        <taxon>Pezizomycotina</taxon>
        <taxon>Pezizomycetes</taxon>
        <taxon>Pezizales</taxon>
        <taxon>Pyronemataceae</taxon>
        <taxon>Sphaerosporella</taxon>
    </lineage>
</organism>
<dbReference type="Proteomes" id="UP000326924">
    <property type="component" value="Unassembled WGS sequence"/>
</dbReference>
<reference evidence="2 3" key="1">
    <citation type="submission" date="2019-09" db="EMBL/GenBank/DDBJ databases">
        <title>Draft genome of the ectomycorrhizal ascomycete Sphaerosporella brunnea.</title>
        <authorList>
            <consortium name="DOE Joint Genome Institute"/>
            <person name="Benucci G.M."/>
            <person name="Marozzi G."/>
            <person name="Antonielli L."/>
            <person name="Sanchez S."/>
            <person name="Marco P."/>
            <person name="Wang X."/>
            <person name="Falini L.B."/>
            <person name="Barry K."/>
            <person name="Haridas S."/>
            <person name="Lipzen A."/>
            <person name="Labutti K."/>
            <person name="Grigoriev I.V."/>
            <person name="Murat C."/>
            <person name="Martin F."/>
            <person name="Albertini E."/>
            <person name="Donnini D."/>
            <person name="Bonito G."/>
        </authorList>
    </citation>
    <scope>NUCLEOTIDE SEQUENCE [LARGE SCALE GENOMIC DNA]</scope>
    <source>
        <strain evidence="2 3">Sb_GMNB300</strain>
    </source>
</reference>
<feature type="region of interest" description="Disordered" evidence="1">
    <location>
        <begin position="1"/>
        <end position="28"/>
    </location>
</feature>